<evidence type="ECO:0000313" key="3">
    <source>
        <dbReference type="Proteomes" id="UP000748756"/>
    </source>
</evidence>
<reference evidence="2" key="1">
    <citation type="journal article" date="2020" name="Fungal Divers.">
        <title>Resolving the Mortierellaceae phylogeny through synthesis of multi-gene phylogenetics and phylogenomics.</title>
        <authorList>
            <person name="Vandepol N."/>
            <person name="Liber J."/>
            <person name="Desiro A."/>
            <person name="Na H."/>
            <person name="Kennedy M."/>
            <person name="Barry K."/>
            <person name="Grigoriev I.V."/>
            <person name="Miller A.N."/>
            <person name="O'Donnell K."/>
            <person name="Stajich J.E."/>
            <person name="Bonito G."/>
        </authorList>
    </citation>
    <scope>NUCLEOTIDE SEQUENCE</scope>
    <source>
        <strain evidence="2">NRRL 6426</strain>
    </source>
</reference>
<gene>
    <name evidence="2" type="ORF">BG015_007098</name>
</gene>
<sequence length="285" mass="30359">MLMLNINSAAKFVTLAMASCMLASSASAAPILNPNSGGGDSLPAIDCVKIQGDITRETTPAIQGEQIRIKIDVSGCDPSLTVTLVSCEHHEDTLKLADVVRADQKEYKLAINTQPNTLATLNTGNIASTTTGLPKYQIQADATSKSGTERTASFNIAATASSRSEMMILLHPSTDLLFSRQASSESSYHNSSRPSSYFRNPRCPSCPQHHTLSMALALNSTSSHPRPHIPNTSLEIIDPSTLVNPSGPNQAARGDLASPKVIQESKKQLTSAEVFSSIPVLVLQF</sequence>
<keyword evidence="3" id="KW-1185">Reference proteome</keyword>
<dbReference type="AlphaFoldDB" id="A0A9P5VBP6"/>
<feature type="signal peptide" evidence="1">
    <location>
        <begin position="1"/>
        <end position="28"/>
    </location>
</feature>
<name>A0A9P5VBP6_9FUNG</name>
<keyword evidence="1" id="KW-0732">Signal</keyword>
<dbReference type="OrthoDB" id="2444356at2759"/>
<proteinExistence type="predicted"/>
<feature type="chain" id="PRO_5040469413" evidence="1">
    <location>
        <begin position="29"/>
        <end position="285"/>
    </location>
</feature>
<evidence type="ECO:0000256" key="1">
    <source>
        <dbReference type="SAM" id="SignalP"/>
    </source>
</evidence>
<comment type="caution">
    <text evidence="2">The sequence shown here is derived from an EMBL/GenBank/DDBJ whole genome shotgun (WGS) entry which is preliminary data.</text>
</comment>
<dbReference type="EMBL" id="JAAAUQ010000353">
    <property type="protein sequence ID" value="KAF9151088.1"/>
    <property type="molecule type" value="Genomic_DNA"/>
</dbReference>
<dbReference type="Proteomes" id="UP000748756">
    <property type="component" value="Unassembled WGS sequence"/>
</dbReference>
<organism evidence="2 3">
    <name type="scientific">Linnemannia schmuckeri</name>
    <dbReference type="NCBI Taxonomy" id="64567"/>
    <lineage>
        <taxon>Eukaryota</taxon>
        <taxon>Fungi</taxon>
        <taxon>Fungi incertae sedis</taxon>
        <taxon>Mucoromycota</taxon>
        <taxon>Mortierellomycotina</taxon>
        <taxon>Mortierellomycetes</taxon>
        <taxon>Mortierellales</taxon>
        <taxon>Mortierellaceae</taxon>
        <taxon>Linnemannia</taxon>
    </lineage>
</organism>
<accession>A0A9P5VBP6</accession>
<evidence type="ECO:0000313" key="2">
    <source>
        <dbReference type="EMBL" id="KAF9151088.1"/>
    </source>
</evidence>
<protein>
    <submittedName>
        <fullName evidence="2">Uncharacterized protein</fullName>
    </submittedName>
</protein>